<dbReference type="InterPro" id="IPR007624">
    <property type="entry name" value="RNA_pol_sigma70_r3"/>
</dbReference>
<keyword evidence="4" id="KW-0804">Transcription</keyword>
<keyword evidence="6" id="KW-0969">Cilium</keyword>
<sequence>MDDAARNKLWTEYGNTKSGELREQLILEYAPLVKLVAGRLSMYLGFNVEYDDLVGYGIFGLIDAIDKFDLMKDVKFETYASLRIRGAILDQIRKMDWIPRTIRQRQKKIETAIREIEKESGHIATDAEIAAKMDITEDEYQNWQNQMKVTGVVSLNEFMDQGADIADDSSNTGSGFTKPEEAIEKEELKKMLAESLEHLTDKEKKVILFYYYEELTLKEISEVLEVSESRVSQLHTKALQKMREKLGDYLGIITNSR</sequence>
<dbReference type="Pfam" id="PF04542">
    <property type="entry name" value="Sigma70_r2"/>
    <property type="match status" value="1"/>
</dbReference>
<dbReference type="PROSITE" id="PS00716">
    <property type="entry name" value="SIGMA70_2"/>
    <property type="match status" value="1"/>
</dbReference>
<dbReference type="GO" id="GO:0003677">
    <property type="term" value="F:DNA binding"/>
    <property type="evidence" value="ECO:0007669"/>
    <property type="project" value="UniProtKB-KW"/>
</dbReference>
<accession>A0A1G5B0D5</accession>
<keyword evidence="6" id="KW-0966">Cell projection</keyword>
<dbReference type="InterPro" id="IPR013324">
    <property type="entry name" value="RNA_pol_sigma_r3/r4-like"/>
</dbReference>
<dbReference type="STRING" id="185008.bhn_I1412"/>
<feature type="domain" description="RNA polymerase sigma-70" evidence="5">
    <location>
        <begin position="216"/>
        <end position="242"/>
    </location>
</feature>
<keyword evidence="3" id="KW-0238">DNA-binding</keyword>
<evidence type="ECO:0000256" key="4">
    <source>
        <dbReference type="ARBA" id="ARBA00023163"/>
    </source>
</evidence>
<dbReference type="Gene3D" id="1.10.1740.10">
    <property type="match status" value="1"/>
</dbReference>
<dbReference type="NCBIfam" id="NF005413">
    <property type="entry name" value="PRK06986.1"/>
    <property type="match status" value="1"/>
</dbReference>
<evidence type="ECO:0000313" key="6">
    <source>
        <dbReference type="EMBL" id="SCX83607.1"/>
    </source>
</evidence>
<evidence type="ECO:0000259" key="5">
    <source>
        <dbReference type="PROSITE" id="PS00716"/>
    </source>
</evidence>
<keyword evidence="1" id="KW-0805">Transcription regulation</keyword>
<dbReference type="NCBIfam" id="TIGR02479">
    <property type="entry name" value="FliA_WhiG"/>
    <property type="match status" value="1"/>
</dbReference>
<evidence type="ECO:0000256" key="2">
    <source>
        <dbReference type="ARBA" id="ARBA00023082"/>
    </source>
</evidence>
<dbReference type="InterPro" id="IPR013325">
    <property type="entry name" value="RNA_pol_sigma_r2"/>
</dbReference>
<dbReference type="AlphaFoldDB" id="A0A1G5B0D5"/>
<protein>
    <submittedName>
        <fullName evidence="6">RNA polymerase sigma factor for flagellar operon FliA</fullName>
    </submittedName>
</protein>
<dbReference type="PANTHER" id="PTHR30385">
    <property type="entry name" value="SIGMA FACTOR F FLAGELLAR"/>
    <property type="match status" value="1"/>
</dbReference>
<dbReference type="PIRSF" id="PIRSF000770">
    <property type="entry name" value="RNA_pol_sigma-SigE/K"/>
    <property type="match status" value="1"/>
</dbReference>
<dbReference type="EMBL" id="FMUR01000004">
    <property type="protein sequence ID" value="SCX83607.1"/>
    <property type="molecule type" value="Genomic_DNA"/>
</dbReference>
<dbReference type="RefSeq" id="WP_074461261.1">
    <property type="nucleotide sequence ID" value="NZ_FMUR01000004.1"/>
</dbReference>
<dbReference type="Proteomes" id="UP000183047">
    <property type="component" value="Unassembled WGS sequence"/>
</dbReference>
<evidence type="ECO:0000256" key="1">
    <source>
        <dbReference type="ARBA" id="ARBA00023015"/>
    </source>
</evidence>
<dbReference type="InterPro" id="IPR012845">
    <property type="entry name" value="RNA_pol_sigma_FliA_WhiG"/>
</dbReference>
<dbReference type="InterPro" id="IPR007630">
    <property type="entry name" value="RNA_pol_sigma70_r4"/>
</dbReference>
<proteinExistence type="predicted"/>
<dbReference type="SUPFAM" id="SSF88946">
    <property type="entry name" value="Sigma2 domain of RNA polymerase sigma factors"/>
    <property type="match status" value="1"/>
</dbReference>
<name>A0A1G5B0D5_9FIRM</name>
<dbReference type="NCBIfam" id="TIGR02937">
    <property type="entry name" value="sigma70-ECF"/>
    <property type="match status" value="1"/>
</dbReference>
<reference evidence="7" key="1">
    <citation type="submission" date="2016-10" db="EMBL/GenBank/DDBJ databases">
        <authorList>
            <person name="Varghese N."/>
            <person name="Submissions S."/>
        </authorList>
    </citation>
    <scope>NUCLEOTIDE SEQUENCE [LARGE SCALE GENOMIC DNA]</scope>
    <source>
        <strain evidence="7">XBD2006</strain>
    </source>
</reference>
<dbReference type="GO" id="GO:0016987">
    <property type="term" value="F:sigma factor activity"/>
    <property type="evidence" value="ECO:0007669"/>
    <property type="project" value="UniProtKB-KW"/>
</dbReference>
<gene>
    <name evidence="6" type="ORF">SAMN02910451_00465</name>
</gene>
<dbReference type="GO" id="GO:0003899">
    <property type="term" value="F:DNA-directed RNA polymerase activity"/>
    <property type="evidence" value="ECO:0007669"/>
    <property type="project" value="InterPro"/>
</dbReference>
<keyword evidence="6" id="KW-0282">Flagellum</keyword>
<dbReference type="InterPro" id="IPR014284">
    <property type="entry name" value="RNA_pol_sigma-70_dom"/>
</dbReference>
<dbReference type="Pfam" id="PF04539">
    <property type="entry name" value="Sigma70_r3"/>
    <property type="match status" value="1"/>
</dbReference>
<dbReference type="CDD" id="cd06171">
    <property type="entry name" value="Sigma70_r4"/>
    <property type="match status" value="1"/>
</dbReference>
<dbReference type="SUPFAM" id="SSF88659">
    <property type="entry name" value="Sigma3 and sigma4 domains of RNA polymerase sigma factors"/>
    <property type="match status" value="2"/>
</dbReference>
<dbReference type="PANTHER" id="PTHR30385:SF7">
    <property type="entry name" value="RNA POLYMERASE SIGMA FACTOR FLIA"/>
    <property type="match status" value="1"/>
</dbReference>
<keyword evidence="2" id="KW-0731">Sigma factor</keyword>
<dbReference type="InterPro" id="IPR007627">
    <property type="entry name" value="RNA_pol_sigma70_r2"/>
</dbReference>
<evidence type="ECO:0000256" key="3">
    <source>
        <dbReference type="ARBA" id="ARBA00023125"/>
    </source>
</evidence>
<dbReference type="GO" id="GO:0006352">
    <property type="term" value="P:DNA-templated transcription initiation"/>
    <property type="evidence" value="ECO:0007669"/>
    <property type="project" value="InterPro"/>
</dbReference>
<dbReference type="InterPro" id="IPR000943">
    <property type="entry name" value="RNA_pol_sigma70"/>
</dbReference>
<organism evidence="6 7">
    <name type="scientific">Butyrivibrio hungatei</name>
    <dbReference type="NCBI Taxonomy" id="185008"/>
    <lineage>
        <taxon>Bacteria</taxon>
        <taxon>Bacillati</taxon>
        <taxon>Bacillota</taxon>
        <taxon>Clostridia</taxon>
        <taxon>Lachnospirales</taxon>
        <taxon>Lachnospiraceae</taxon>
        <taxon>Butyrivibrio</taxon>
    </lineage>
</organism>
<dbReference type="OrthoDB" id="9799825at2"/>
<dbReference type="Gene3D" id="1.20.140.160">
    <property type="match status" value="1"/>
</dbReference>
<keyword evidence="7" id="KW-1185">Reference proteome</keyword>
<dbReference type="PRINTS" id="PR00046">
    <property type="entry name" value="SIGMA70FCT"/>
</dbReference>
<evidence type="ECO:0000313" key="7">
    <source>
        <dbReference type="Proteomes" id="UP000183047"/>
    </source>
</evidence>
<dbReference type="Pfam" id="PF04545">
    <property type="entry name" value="Sigma70_r4"/>
    <property type="match status" value="1"/>
</dbReference>